<dbReference type="InterPro" id="IPR005861">
    <property type="entry name" value="HisP_aminotrans"/>
</dbReference>
<dbReference type="GO" id="GO:0000105">
    <property type="term" value="P:L-histidine biosynthetic process"/>
    <property type="evidence" value="ECO:0007669"/>
    <property type="project" value="UniProtKB-KW"/>
</dbReference>
<dbReference type="InterPro" id="IPR015424">
    <property type="entry name" value="PyrdxlP-dep_Trfase"/>
</dbReference>
<keyword evidence="6" id="KW-0368">Histidine biosynthesis</keyword>
<comment type="pathway">
    <text evidence="7">Amino-acid biosynthesis.</text>
</comment>
<name>A0A1J5PYP9_9ZZZZ</name>
<dbReference type="SUPFAM" id="SSF53383">
    <property type="entry name" value="PLP-dependent transferases"/>
    <property type="match status" value="1"/>
</dbReference>
<dbReference type="HAMAP" id="MF_01023">
    <property type="entry name" value="HisC_aminotrans_2"/>
    <property type="match status" value="1"/>
</dbReference>
<evidence type="ECO:0000313" key="10">
    <source>
        <dbReference type="EMBL" id="OIQ76064.1"/>
    </source>
</evidence>
<feature type="region of interest" description="Disordered" evidence="8">
    <location>
        <begin position="1"/>
        <end position="46"/>
    </location>
</feature>
<keyword evidence="4 10" id="KW-0808">Transferase</keyword>
<protein>
    <submittedName>
        <fullName evidence="10">Histidinol-phosphate aminotransferase</fullName>
        <ecNumber evidence="10">2.6.1.9</ecNumber>
    </submittedName>
</protein>
<feature type="compositionally biased region" description="Basic and acidic residues" evidence="8">
    <location>
        <begin position="72"/>
        <end position="85"/>
    </location>
</feature>
<accession>A0A1J5PYP9</accession>
<evidence type="ECO:0000259" key="9">
    <source>
        <dbReference type="Pfam" id="PF00155"/>
    </source>
</evidence>
<dbReference type="AlphaFoldDB" id="A0A1J5PYP9"/>
<evidence type="ECO:0000256" key="8">
    <source>
        <dbReference type="SAM" id="MobiDB-lite"/>
    </source>
</evidence>
<evidence type="ECO:0000256" key="7">
    <source>
        <dbReference type="ARBA" id="ARBA00029440"/>
    </source>
</evidence>
<dbReference type="NCBIfam" id="TIGR01141">
    <property type="entry name" value="hisC"/>
    <property type="match status" value="1"/>
</dbReference>
<feature type="domain" description="Aminotransferase class I/classII large" evidence="9">
    <location>
        <begin position="218"/>
        <end position="551"/>
    </location>
</feature>
<organism evidence="10">
    <name type="scientific">mine drainage metagenome</name>
    <dbReference type="NCBI Taxonomy" id="410659"/>
    <lineage>
        <taxon>unclassified sequences</taxon>
        <taxon>metagenomes</taxon>
        <taxon>ecological metagenomes</taxon>
    </lineage>
</organism>
<evidence type="ECO:0000256" key="4">
    <source>
        <dbReference type="ARBA" id="ARBA00022679"/>
    </source>
</evidence>
<evidence type="ECO:0000256" key="5">
    <source>
        <dbReference type="ARBA" id="ARBA00022898"/>
    </source>
</evidence>
<evidence type="ECO:0000256" key="2">
    <source>
        <dbReference type="ARBA" id="ARBA00022576"/>
    </source>
</evidence>
<dbReference type="Gene3D" id="3.90.1150.10">
    <property type="entry name" value="Aspartate Aminotransferase, domain 1"/>
    <property type="match status" value="1"/>
</dbReference>
<proteinExistence type="inferred from homology"/>
<dbReference type="InterPro" id="IPR015422">
    <property type="entry name" value="PyrdxlP-dep_Trfase_small"/>
</dbReference>
<gene>
    <name evidence="10" type="primary">hisC_9</name>
    <name evidence="10" type="ORF">GALL_422590</name>
</gene>
<comment type="caution">
    <text evidence="10">The sequence shown here is derived from an EMBL/GenBank/DDBJ whole genome shotgun (WGS) entry which is preliminary data.</text>
</comment>
<dbReference type="CDD" id="cd00609">
    <property type="entry name" value="AAT_like"/>
    <property type="match status" value="1"/>
</dbReference>
<dbReference type="Gene3D" id="3.40.640.10">
    <property type="entry name" value="Type I PLP-dependent aspartate aminotransferase-like (Major domain)"/>
    <property type="match status" value="1"/>
</dbReference>
<dbReference type="PANTHER" id="PTHR42885:SF2">
    <property type="entry name" value="HISTIDINOL-PHOSPHATE AMINOTRANSFERASE"/>
    <property type="match status" value="1"/>
</dbReference>
<dbReference type="GO" id="GO:0030170">
    <property type="term" value="F:pyridoxal phosphate binding"/>
    <property type="evidence" value="ECO:0007669"/>
    <property type="project" value="InterPro"/>
</dbReference>
<evidence type="ECO:0000256" key="1">
    <source>
        <dbReference type="ARBA" id="ARBA00001933"/>
    </source>
</evidence>
<evidence type="ECO:0000256" key="6">
    <source>
        <dbReference type="ARBA" id="ARBA00023102"/>
    </source>
</evidence>
<dbReference type="GO" id="GO:0004400">
    <property type="term" value="F:histidinol-phosphate transaminase activity"/>
    <property type="evidence" value="ECO:0007669"/>
    <property type="project" value="UniProtKB-EC"/>
</dbReference>
<dbReference type="Pfam" id="PF00155">
    <property type="entry name" value="Aminotran_1_2"/>
    <property type="match status" value="1"/>
</dbReference>
<keyword evidence="3" id="KW-0028">Amino-acid biosynthesis</keyword>
<dbReference type="PANTHER" id="PTHR42885">
    <property type="entry name" value="HISTIDINOL-PHOSPHATE AMINOTRANSFERASE-RELATED"/>
    <property type="match status" value="1"/>
</dbReference>
<dbReference type="InterPro" id="IPR001917">
    <property type="entry name" value="Aminotrans_II_pyridoxalP_BS"/>
</dbReference>
<dbReference type="InterPro" id="IPR015421">
    <property type="entry name" value="PyrdxlP-dep_Trfase_major"/>
</dbReference>
<dbReference type="PROSITE" id="PS00599">
    <property type="entry name" value="AA_TRANSFER_CLASS_2"/>
    <property type="match status" value="1"/>
</dbReference>
<dbReference type="EMBL" id="MLJW01001976">
    <property type="protein sequence ID" value="OIQ76064.1"/>
    <property type="molecule type" value="Genomic_DNA"/>
</dbReference>
<comment type="cofactor">
    <cofactor evidence="1">
        <name>pyridoxal 5'-phosphate</name>
        <dbReference type="ChEBI" id="CHEBI:597326"/>
    </cofactor>
</comment>
<keyword evidence="5" id="KW-0663">Pyridoxal phosphate</keyword>
<dbReference type="InterPro" id="IPR004839">
    <property type="entry name" value="Aminotransferase_I/II_large"/>
</dbReference>
<evidence type="ECO:0000256" key="3">
    <source>
        <dbReference type="ARBA" id="ARBA00022605"/>
    </source>
</evidence>
<reference evidence="10" key="1">
    <citation type="submission" date="2016-10" db="EMBL/GenBank/DDBJ databases">
        <title>Sequence of Gallionella enrichment culture.</title>
        <authorList>
            <person name="Poehlein A."/>
            <person name="Muehling M."/>
            <person name="Daniel R."/>
        </authorList>
    </citation>
    <scope>NUCLEOTIDE SEQUENCE</scope>
</reference>
<sequence>MRLVDDDETGVRSEPGKDLVAETGVVQPLGRHEQHVDQSVGDPGVDVAPLGHVRGVDGLRPDAGTLRGLDLVAHEREQRRDDHGRTGAARPQQRRRDEVDGGLAPAGPLHDERAAPVRDQGVDRGPLVLAQDCVLASDQRHERGLGLLPHHRPVIGRRRVVRCRGPRGGSHGAMVGRSHPHAVDDPCPEPRISPVTLPLRPELAGLEPYGAPQLDVPVLLNVNENPYPPSDAVVARIAADVAAAAHGLNRYPDRDFLELRQDLAAYLGRESGVTLSPDQLWAANGSNEIMLHLLQAFGGPGRTALSFAPTYSMYPEYARDTATTWVAGRRADDFSLDTAAATEWIARHQPSVILLASPNNPTGTALPVADVEVVLAAADTVVGGCVVVVDEAYGEFRRAGTPSALELLAAHPNLAVSRTMSKAFGLAGARVGYLAAAPALVDALRVVRLPYHLSAVTQAVARAALSFADELMAQVGSLRDGRDACVTWLRERGLTVTDSDANFVLFGLFDDRHAIWKGLLERGVLIREVGPEGWLRVSIGTPAEMASFRDALVEVAGL</sequence>
<feature type="compositionally biased region" description="Basic and acidic residues" evidence="8">
    <location>
        <begin position="9"/>
        <end position="20"/>
    </location>
</feature>
<dbReference type="EC" id="2.6.1.9" evidence="10"/>
<feature type="region of interest" description="Disordered" evidence="8">
    <location>
        <begin position="70"/>
        <end position="119"/>
    </location>
</feature>
<feature type="compositionally biased region" description="Basic and acidic residues" evidence="8">
    <location>
        <begin position="109"/>
        <end position="119"/>
    </location>
</feature>
<keyword evidence="2 10" id="KW-0032">Aminotransferase</keyword>
<dbReference type="NCBIfam" id="NF002877">
    <property type="entry name" value="PRK03317.1"/>
    <property type="match status" value="1"/>
</dbReference>